<evidence type="ECO:0000259" key="2">
    <source>
        <dbReference type="Pfam" id="PF01636"/>
    </source>
</evidence>
<dbReference type="AlphaFoldDB" id="A0A328VHC8"/>
<sequence>MEGFGLSSSWQPLELLTSPYSPEPLGLLLEVEGERYLLRPRPEGPAGEDHEHCYRFQRFLRLAGLPVPALRQTPAGSYCLPLGEECFELQQWLDGEDFTSAGTRGLRWVEAAGRMLGQLHEASFRFPGPQHRWPSELQAGGLVQGWLNLARERAERCEVGAIASALQTWVEQWETVLPAAMMTLGAARGVPELHVHGDYQALHLRFNAEGVCSVSGFYASRWEKRVLEVAAALFAFSALDWQPGTGQTRPLVARGLEPERARAFLRGYGTIAPPQGQEATCLAEALTLTVPILTVNGPLEDLFFAEEAALDAGESQEQVDDLLERRPGPAPGRVGCDARGAGWPSCGRRPPPARQTVRQPPPVLSLAMALIQPHCPRDRTGHSCVGGLLGTDDRVRDVWLFEIGDVFSAQMNVEGANGFFQLADPGDADNGGSHWLLLQQPGQGDLCPGHAVFAS</sequence>
<feature type="compositionally biased region" description="Pro residues" evidence="1">
    <location>
        <begin position="349"/>
        <end position="359"/>
    </location>
</feature>
<protein>
    <recommendedName>
        <fullName evidence="2">Aminoglycoside phosphotransferase domain-containing protein</fullName>
    </recommendedName>
</protein>
<proteinExistence type="predicted"/>
<feature type="region of interest" description="Disordered" evidence="1">
    <location>
        <begin position="325"/>
        <end position="359"/>
    </location>
</feature>
<dbReference type="EMBL" id="MCIF01000002">
    <property type="protein sequence ID" value="RAQ94554.1"/>
    <property type="molecule type" value="Genomic_DNA"/>
</dbReference>
<comment type="caution">
    <text evidence="3">The sequence shown here is derived from an EMBL/GenBank/DDBJ whole genome shotgun (WGS) entry which is preliminary data.</text>
</comment>
<feature type="domain" description="Aminoglycoside phosphotransferase" evidence="2">
    <location>
        <begin position="31"/>
        <end position="263"/>
    </location>
</feature>
<gene>
    <name evidence="3" type="ORF">A4R35_03345</name>
</gene>
<keyword evidence="4" id="KW-1185">Reference proteome</keyword>
<evidence type="ECO:0000313" key="4">
    <source>
        <dbReference type="Proteomes" id="UP000248706"/>
    </source>
</evidence>
<dbReference type="Pfam" id="PF01636">
    <property type="entry name" value="APH"/>
    <property type="match status" value="1"/>
</dbReference>
<reference evidence="3 4" key="1">
    <citation type="submission" date="2016-08" db="EMBL/GenBank/DDBJ databases">
        <title>Analysis of Carbohydrate Active Enzymes in Thermogemmatispora T81 Reveals Carbohydrate Degradation Ability.</title>
        <authorList>
            <person name="Tomazini A."/>
            <person name="Lal S."/>
            <person name="Stott M."/>
            <person name="Henrissat B."/>
            <person name="Polikarpov I."/>
            <person name="Sparling R."/>
            <person name="Levin D.B."/>
        </authorList>
    </citation>
    <scope>NUCLEOTIDE SEQUENCE [LARGE SCALE GENOMIC DNA]</scope>
    <source>
        <strain evidence="3 4">T81</strain>
    </source>
</reference>
<name>A0A328VHC8_9CHLR</name>
<evidence type="ECO:0000256" key="1">
    <source>
        <dbReference type="SAM" id="MobiDB-lite"/>
    </source>
</evidence>
<organism evidence="3 4">
    <name type="scientific">Thermogemmatispora tikiterensis</name>
    <dbReference type="NCBI Taxonomy" id="1825093"/>
    <lineage>
        <taxon>Bacteria</taxon>
        <taxon>Bacillati</taxon>
        <taxon>Chloroflexota</taxon>
        <taxon>Ktedonobacteria</taxon>
        <taxon>Thermogemmatisporales</taxon>
        <taxon>Thermogemmatisporaceae</taxon>
        <taxon>Thermogemmatispora</taxon>
    </lineage>
</organism>
<dbReference type="Gene3D" id="3.90.1200.10">
    <property type="match status" value="1"/>
</dbReference>
<dbReference type="Proteomes" id="UP000248706">
    <property type="component" value="Unassembled WGS sequence"/>
</dbReference>
<dbReference type="InterPro" id="IPR011009">
    <property type="entry name" value="Kinase-like_dom_sf"/>
</dbReference>
<dbReference type="SUPFAM" id="SSF56112">
    <property type="entry name" value="Protein kinase-like (PK-like)"/>
    <property type="match status" value="1"/>
</dbReference>
<evidence type="ECO:0000313" key="3">
    <source>
        <dbReference type="EMBL" id="RAQ94554.1"/>
    </source>
</evidence>
<dbReference type="InterPro" id="IPR002575">
    <property type="entry name" value="Aminoglycoside_PTrfase"/>
</dbReference>
<accession>A0A328VHC8</accession>